<dbReference type="PROSITE" id="PS51471">
    <property type="entry name" value="FE2OG_OXY"/>
    <property type="match status" value="1"/>
</dbReference>
<dbReference type="EC" id="1.13.12.19" evidence="4"/>
<evidence type="ECO:0000256" key="11">
    <source>
        <dbReference type="RuleBase" id="RU003682"/>
    </source>
</evidence>
<evidence type="ECO:0000313" key="13">
    <source>
        <dbReference type="EMBL" id="RAI57111.1"/>
    </source>
</evidence>
<evidence type="ECO:0000256" key="9">
    <source>
        <dbReference type="ARBA" id="ARBA00047725"/>
    </source>
</evidence>
<dbReference type="Pfam" id="PF03171">
    <property type="entry name" value="2OG-FeII_Oxy"/>
    <property type="match status" value="1"/>
</dbReference>
<comment type="catalytic activity">
    <reaction evidence="10">
        <text>L-arginine + 2-oxoglutarate + O2 = guanidine + L-glutamate 5-semialdehyde + succinate + CO2</text>
        <dbReference type="Rhea" id="RHEA:31535"/>
        <dbReference type="ChEBI" id="CHEBI:15379"/>
        <dbReference type="ChEBI" id="CHEBI:16526"/>
        <dbReference type="ChEBI" id="CHEBI:16810"/>
        <dbReference type="ChEBI" id="CHEBI:30031"/>
        <dbReference type="ChEBI" id="CHEBI:30087"/>
        <dbReference type="ChEBI" id="CHEBI:32682"/>
        <dbReference type="ChEBI" id="CHEBI:58066"/>
        <dbReference type="EC" id="1.14.20.7"/>
    </reaction>
</comment>
<evidence type="ECO:0000256" key="7">
    <source>
        <dbReference type="ARBA" id="ARBA00031011"/>
    </source>
</evidence>
<dbReference type="RefSeq" id="WP_111471811.1">
    <property type="nucleotide sequence ID" value="NZ_QLIX01000021.1"/>
</dbReference>
<gene>
    <name evidence="13" type="ORF">DOO78_20855</name>
</gene>
<dbReference type="GO" id="GO:0009693">
    <property type="term" value="P:ethylene biosynthetic process"/>
    <property type="evidence" value="ECO:0007669"/>
    <property type="project" value="UniProtKB-KW"/>
</dbReference>
<name>A0A327M1H5_9PROT</name>
<organism evidence="13 14">
    <name type="scientific">Roseicella frigidaeris</name>
    <dbReference type="NCBI Taxonomy" id="2230885"/>
    <lineage>
        <taxon>Bacteria</taxon>
        <taxon>Pseudomonadati</taxon>
        <taxon>Pseudomonadota</taxon>
        <taxon>Alphaproteobacteria</taxon>
        <taxon>Acetobacterales</taxon>
        <taxon>Roseomonadaceae</taxon>
        <taxon>Roseicella</taxon>
    </lineage>
</organism>
<dbReference type="Pfam" id="PF14226">
    <property type="entry name" value="DIOX_N"/>
    <property type="match status" value="1"/>
</dbReference>
<accession>A0A327M1H5</accession>
<feature type="domain" description="Fe2OG dioxygenase" evidence="12">
    <location>
        <begin position="166"/>
        <end position="269"/>
    </location>
</feature>
<dbReference type="PRINTS" id="PR00682">
    <property type="entry name" value="IPNSYNTHASE"/>
</dbReference>
<dbReference type="SUPFAM" id="SSF51197">
    <property type="entry name" value="Clavaminate synthase-like"/>
    <property type="match status" value="1"/>
</dbReference>
<evidence type="ECO:0000256" key="10">
    <source>
        <dbReference type="ARBA" id="ARBA00049359"/>
    </source>
</evidence>
<keyword evidence="14" id="KW-1185">Reference proteome</keyword>
<evidence type="ECO:0000259" key="12">
    <source>
        <dbReference type="PROSITE" id="PS51471"/>
    </source>
</evidence>
<evidence type="ECO:0000256" key="4">
    <source>
        <dbReference type="ARBA" id="ARBA00012531"/>
    </source>
</evidence>
<keyword evidence="6" id="KW-0266">Ethylene biosynthesis</keyword>
<dbReference type="InterPro" id="IPR050231">
    <property type="entry name" value="Iron_ascorbate_oxido_reductase"/>
</dbReference>
<dbReference type="GO" id="GO:0046872">
    <property type="term" value="F:metal ion binding"/>
    <property type="evidence" value="ECO:0007669"/>
    <property type="project" value="UniProtKB-KW"/>
</dbReference>
<keyword evidence="11" id="KW-0560">Oxidoreductase</keyword>
<comment type="catalytic activity">
    <reaction evidence="9">
        <text>2-oxoglutarate + O2 + 2 H(+) = ethene + 3 CO2 + H2O</text>
        <dbReference type="Rhea" id="RHEA:31523"/>
        <dbReference type="ChEBI" id="CHEBI:15377"/>
        <dbReference type="ChEBI" id="CHEBI:15378"/>
        <dbReference type="ChEBI" id="CHEBI:15379"/>
        <dbReference type="ChEBI" id="CHEBI:16526"/>
        <dbReference type="ChEBI" id="CHEBI:16810"/>
        <dbReference type="ChEBI" id="CHEBI:18153"/>
        <dbReference type="EC" id="1.13.12.19"/>
    </reaction>
</comment>
<dbReference type="InterPro" id="IPR026992">
    <property type="entry name" value="DIOX_N"/>
</dbReference>
<evidence type="ECO:0000256" key="2">
    <source>
        <dbReference type="ARBA" id="ARBA00004767"/>
    </source>
</evidence>
<dbReference type="AlphaFoldDB" id="A0A327M1H5"/>
<keyword evidence="11" id="KW-0479">Metal-binding</keyword>
<dbReference type="InterPro" id="IPR027443">
    <property type="entry name" value="IPNS-like_sf"/>
</dbReference>
<sequence>MASLPRLDLRRLTTDRAAFLAALRAAARDPGFFYLTGHGVDPALEANVVREAHRFFALPEAEKLAVQMVHSPHFRGYNRAGAELTRGRPDWREQFDVHAERPPLPPRPGAPAWTRLQGPNLWPAAQPSLRPALLAWQTALTDLGLGLLRAFAEALEQPADAFEPLHGDAPGQNLKIIRYPALARDAEEQGVGPHKDSGLLSFVLQDAVGGLQVETRDGWVDAPPIPGTFVVNIGELLELASDGYLRATVHRVLSPRGADRLSVAFFLGARLEATVPVLALPPHLAREAEGPEADPANPLLRSVGENILKGRLRSHPDVAERHYTDLLAETAR</sequence>
<dbReference type="InterPro" id="IPR044861">
    <property type="entry name" value="IPNS-like_FE2OG_OXY"/>
</dbReference>
<dbReference type="InterPro" id="IPR005123">
    <property type="entry name" value="Oxoglu/Fe-dep_dioxygenase_dom"/>
</dbReference>
<comment type="pathway">
    <text evidence="2">Alkene biosynthesis; ethylene biosynthesis via 2-oxoglutarate.</text>
</comment>
<dbReference type="OrthoDB" id="21825at2"/>
<evidence type="ECO:0000256" key="3">
    <source>
        <dbReference type="ARBA" id="ARBA00012293"/>
    </source>
</evidence>
<dbReference type="GO" id="GO:0102276">
    <property type="term" value="F:2-oxoglutarate oxygenase/decarboxylase (ethylene-forming) activity"/>
    <property type="evidence" value="ECO:0007669"/>
    <property type="project" value="UniProtKB-EC"/>
</dbReference>
<protein>
    <recommendedName>
        <fullName evidence="5">2-oxoglutarate-dependent ethylene/succinate-forming enzyme</fullName>
        <ecNumber evidence="4">1.13.12.19</ecNumber>
        <ecNumber evidence="3">1.14.20.7</ecNumber>
    </recommendedName>
    <alternativeName>
        <fullName evidence="7">2-oxoglutarate dioxygenase (ethylene-forming)</fullName>
    </alternativeName>
    <alternativeName>
        <fullName evidence="8">2-oxoglutarate/L-arginine monooxygenase/decarboxylase (succinate-forming)</fullName>
    </alternativeName>
</protein>
<evidence type="ECO:0000256" key="8">
    <source>
        <dbReference type="ARBA" id="ARBA00031282"/>
    </source>
</evidence>
<comment type="cofactor">
    <cofactor evidence="1">
        <name>Fe(2+)</name>
        <dbReference type="ChEBI" id="CHEBI:29033"/>
    </cofactor>
</comment>
<comment type="similarity">
    <text evidence="11">Belongs to the iron/ascorbate-dependent oxidoreductase family.</text>
</comment>
<evidence type="ECO:0000313" key="14">
    <source>
        <dbReference type="Proteomes" id="UP000249065"/>
    </source>
</evidence>
<dbReference type="EMBL" id="QLIX01000021">
    <property type="protein sequence ID" value="RAI57111.1"/>
    <property type="molecule type" value="Genomic_DNA"/>
</dbReference>
<evidence type="ECO:0000256" key="5">
    <source>
        <dbReference type="ARBA" id="ARBA00019045"/>
    </source>
</evidence>
<keyword evidence="11" id="KW-0408">Iron</keyword>
<comment type="caution">
    <text evidence="13">The sequence shown here is derived from an EMBL/GenBank/DDBJ whole genome shotgun (WGS) entry which is preliminary data.</text>
</comment>
<dbReference type="Gene3D" id="2.60.120.330">
    <property type="entry name" value="B-lactam Antibiotic, Isopenicillin N Synthase, Chain"/>
    <property type="match status" value="1"/>
</dbReference>
<dbReference type="EC" id="1.14.20.7" evidence="3"/>
<evidence type="ECO:0000256" key="1">
    <source>
        <dbReference type="ARBA" id="ARBA00001954"/>
    </source>
</evidence>
<proteinExistence type="inferred from homology"/>
<evidence type="ECO:0000256" key="6">
    <source>
        <dbReference type="ARBA" id="ARBA00022666"/>
    </source>
</evidence>
<dbReference type="Proteomes" id="UP000249065">
    <property type="component" value="Unassembled WGS sequence"/>
</dbReference>
<dbReference type="PANTHER" id="PTHR47990">
    <property type="entry name" value="2-OXOGLUTARATE (2OG) AND FE(II)-DEPENDENT OXYGENASE SUPERFAMILY PROTEIN-RELATED"/>
    <property type="match status" value="1"/>
</dbReference>
<reference evidence="14" key="1">
    <citation type="submission" date="2018-06" db="EMBL/GenBank/DDBJ databases">
        <authorList>
            <person name="Khan S.A."/>
        </authorList>
    </citation>
    <scope>NUCLEOTIDE SEQUENCE [LARGE SCALE GENOMIC DNA]</scope>
    <source>
        <strain evidence="14">DB-1506</strain>
    </source>
</reference>